<evidence type="ECO:0000313" key="7">
    <source>
        <dbReference type="Proteomes" id="UP000625316"/>
    </source>
</evidence>
<keyword evidence="5" id="KW-1133">Transmembrane helix</keyword>
<feature type="transmembrane region" description="Helical" evidence="5">
    <location>
        <begin position="6"/>
        <end position="26"/>
    </location>
</feature>
<proteinExistence type="predicted"/>
<keyword evidence="5" id="KW-0472">Membrane</keyword>
<dbReference type="PANTHER" id="PTHR44858:SF1">
    <property type="entry name" value="UDP-N-ACETYLGLUCOSAMINE--PEPTIDE N-ACETYLGLUCOSAMINYLTRANSFERASE SPINDLY-RELATED"/>
    <property type="match status" value="1"/>
</dbReference>
<dbReference type="PROSITE" id="PS50005">
    <property type="entry name" value="TPR"/>
    <property type="match status" value="2"/>
</dbReference>
<organism evidence="6 7">
    <name type="scientific">Romeriopsis navalis LEGE 11480</name>
    <dbReference type="NCBI Taxonomy" id="2777977"/>
    <lineage>
        <taxon>Bacteria</taxon>
        <taxon>Bacillati</taxon>
        <taxon>Cyanobacteriota</taxon>
        <taxon>Cyanophyceae</taxon>
        <taxon>Leptolyngbyales</taxon>
        <taxon>Leptolyngbyaceae</taxon>
        <taxon>Romeriopsis</taxon>
        <taxon>Romeriopsis navalis</taxon>
    </lineage>
</organism>
<dbReference type="Pfam" id="PF13414">
    <property type="entry name" value="TPR_11"/>
    <property type="match status" value="1"/>
</dbReference>
<dbReference type="InterPro" id="IPR050498">
    <property type="entry name" value="Ycf3"/>
</dbReference>
<accession>A0A928VWD3</accession>
<sequence length="179" mass="20136">MALENFPLIYVIALLALLSATGIFVLRQVLKTRKLESALGRLQRKLRQETGTALDYYELGSIQLDKRLYAQAIINLNRAIKTEELDGDALAAVYNALGFAYFAQEQFDLAMKQYKEALKLSPEYVTAINNLGHSYERKQLANKALEMYDQALALEPKNGTAKRRAEALRKRIATPSPAK</sequence>
<protein>
    <submittedName>
        <fullName evidence="6">Tetratricopeptide repeat protein</fullName>
    </submittedName>
</protein>
<evidence type="ECO:0000256" key="2">
    <source>
        <dbReference type="ARBA" id="ARBA00022803"/>
    </source>
</evidence>
<feature type="repeat" description="TPR" evidence="3">
    <location>
        <begin position="125"/>
        <end position="158"/>
    </location>
</feature>
<evidence type="ECO:0000256" key="4">
    <source>
        <dbReference type="SAM" id="MobiDB-lite"/>
    </source>
</evidence>
<dbReference type="Gene3D" id="1.25.40.10">
    <property type="entry name" value="Tetratricopeptide repeat domain"/>
    <property type="match status" value="1"/>
</dbReference>
<keyword evidence="1" id="KW-0677">Repeat</keyword>
<name>A0A928VWD3_9CYAN</name>
<dbReference type="EMBL" id="JADEXQ010000167">
    <property type="protein sequence ID" value="MBE9033249.1"/>
    <property type="molecule type" value="Genomic_DNA"/>
</dbReference>
<dbReference type="SMART" id="SM00028">
    <property type="entry name" value="TPR"/>
    <property type="match status" value="3"/>
</dbReference>
<gene>
    <name evidence="6" type="ORF">IQ266_26290</name>
</gene>
<dbReference type="AlphaFoldDB" id="A0A928VWD3"/>
<dbReference type="RefSeq" id="WP_264328056.1">
    <property type="nucleotide sequence ID" value="NZ_JADEXQ010000167.1"/>
</dbReference>
<dbReference type="InterPro" id="IPR019734">
    <property type="entry name" value="TPR_rpt"/>
</dbReference>
<dbReference type="Proteomes" id="UP000625316">
    <property type="component" value="Unassembled WGS sequence"/>
</dbReference>
<keyword evidence="5" id="KW-0812">Transmembrane</keyword>
<dbReference type="SUPFAM" id="SSF48452">
    <property type="entry name" value="TPR-like"/>
    <property type="match status" value="1"/>
</dbReference>
<evidence type="ECO:0000313" key="6">
    <source>
        <dbReference type="EMBL" id="MBE9033249.1"/>
    </source>
</evidence>
<comment type="caution">
    <text evidence="6">The sequence shown here is derived from an EMBL/GenBank/DDBJ whole genome shotgun (WGS) entry which is preliminary data.</text>
</comment>
<keyword evidence="2 3" id="KW-0802">TPR repeat</keyword>
<evidence type="ECO:0000256" key="3">
    <source>
        <dbReference type="PROSITE-ProRule" id="PRU00339"/>
    </source>
</evidence>
<evidence type="ECO:0000256" key="5">
    <source>
        <dbReference type="SAM" id="Phobius"/>
    </source>
</evidence>
<dbReference type="PANTHER" id="PTHR44858">
    <property type="entry name" value="TETRATRICOPEPTIDE REPEAT PROTEIN 6"/>
    <property type="match status" value="1"/>
</dbReference>
<reference evidence="6" key="1">
    <citation type="submission" date="2020-10" db="EMBL/GenBank/DDBJ databases">
        <authorList>
            <person name="Castelo-Branco R."/>
            <person name="Eusebio N."/>
            <person name="Adriana R."/>
            <person name="Vieira A."/>
            <person name="Brugerolle De Fraissinette N."/>
            <person name="Rezende De Castro R."/>
            <person name="Schneider M.P."/>
            <person name="Vasconcelos V."/>
            <person name="Leao P.N."/>
        </authorList>
    </citation>
    <scope>NUCLEOTIDE SEQUENCE</scope>
    <source>
        <strain evidence="6">LEGE 11480</strain>
    </source>
</reference>
<feature type="region of interest" description="Disordered" evidence="4">
    <location>
        <begin position="160"/>
        <end position="179"/>
    </location>
</feature>
<feature type="repeat" description="TPR" evidence="3">
    <location>
        <begin position="91"/>
        <end position="124"/>
    </location>
</feature>
<dbReference type="InterPro" id="IPR011990">
    <property type="entry name" value="TPR-like_helical_dom_sf"/>
</dbReference>
<dbReference type="PROSITE" id="PS50293">
    <property type="entry name" value="TPR_REGION"/>
    <property type="match status" value="1"/>
</dbReference>
<evidence type="ECO:0000256" key="1">
    <source>
        <dbReference type="ARBA" id="ARBA00022737"/>
    </source>
</evidence>
<keyword evidence="7" id="KW-1185">Reference proteome</keyword>